<dbReference type="InterPro" id="IPR022691">
    <property type="entry name" value="Tscrpt_elong_fac_GreA/B_N"/>
</dbReference>
<dbReference type="EMBL" id="RBTT01000044">
    <property type="protein sequence ID" value="RMU11788.1"/>
    <property type="molecule type" value="Genomic_DNA"/>
</dbReference>
<dbReference type="GO" id="GO:0003746">
    <property type="term" value="F:translation elongation factor activity"/>
    <property type="evidence" value="ECO:0007669"/>
    <property type="project" value="UniProtKB-KW"/>
</dbReference>
<accession>A0A3M5RSA0</accession>
<dbReference type="FunFam" id="1.10.287.180:FF:000001">
    <property type="entry name" value="Transcription elongation factor GreA"/>
    <property type="match status" value="1"/>
</dbReference>
<evidence type="ECO:0000256" key="3">
    <source>
        <dbReference type="ARBA" id="ARBA00023015"/>
    </source>
</evidence>
<keyword evidence="8" id="KW-0648">Protein biosynthesis</keyword>
<dbReference type="GO" id="GO:0032784">
    <property type="term" value="P:regulation of DNA-templated transcription elongation"/>
    <property type="evidence" value="ECO:0007669"/>
    <property type="project" value="InterPro"/>
</dbReference>
<dbReference type="GO" id="GO:0003677">
    <property type="term" value="F:DNA binding"/>
    <property type="evidence" value="ECO:0007669"/>
    <property type="project" value="UniProtKB-KW"/>
</dbReference>
<dbReference type="Pfam" id="PF03449">
    <property type="entry name" value="GreA_GreB_N"/>
    <property type="match status" value="1"/>
</dbReference>
<evidence type="ECO:0000256" key="2">
    <source>
        <dbReference type="ARBA" id="ARBA00013729"/>
    </source>
</evidence>
<organism evidence="8 9">
    <name type="scientific">Pseudomonas syringae pv. coriandricola</name>
    <dbReference type="NCBI Taxonomy" id="264453"/>
    <lineage>
        <taxon>Bacteria</taxon>
        <taxon>Pseudomonadati</taxon>
        <taxon>Pseudomonadota</taxon>
        <taxon>Gammaproteobacteria</taxon>
        <taxon>Pseudomonadales</taxon>
        <taxon>Pseudomonadaceae</taxon>
        <taxon>Pseudomonas</taxon>
    </lineage>
</organism>
<feature type="domain" description="Transcription elongation factor GreA/GreB N-terminal" evidence="7">
    <location>
        <begin position="18"/>
        <end position="67"/>
    </location>
</feature>
<evidence type="ECO:0000256" key="1">
    <source>
        <dbReference type="ARBA" id="ARBA00008213"/>
    </source>
</evidence>
<dbReference type="InterPro" id="IPR036805">
    <property type="entry name" value="Tscrpt_elong_fac_GreA/B_N_sf"/>
</dbReference>
<keyword evidence="8" id="KW-0251">Elongation factor</keyword>
<dbReference type="Gene3D" id="1.10.287.180">
    <property type="entry name" value="Transcription elongation factor, GreA/GreB, N-terminal domain"/>
    <property type="match status" value="1"/>
</dbReference>
<evidence type="ECO:0000313" key="9">
    <source>
        <dbReference type="Proteomes" id="UP000274212"/>
    </source>
</evidence>
<keyword evidence="5" id="KW-0804">Transcription</keyword>
<proteinExistence type="inferred from homology"/>
<comment type="caution">
    <text evidence="8">The sequence shown here is derived from an EMBL/GenBank/DDBJ whole genome shotgun (WGS) entry which is preliminary data.</text>
</comment>
<name>A0A3M5RSA0_9PSED</name>
<evidence type="ECO:0000256" key="6">
    <source>
        <dbReference type="ARBA" id="ARBA00030776"/>
    </source>
</evidence>
<protein>
    <recommendedName>
        <fullName evidence="2">Transcription elongation factor GreA</fullName>
    </recommendedName>
    <alternativeName>
        <fullName evidence="6">Transcript cleavage factor GreA</fullName>
    </alternativeName>
</protein>
<gene>
    <name evidence="8" type="ORF">ALP36_01628</name>
</gene>
<dbReference type="Proteomes" id="UP000274212">
    <property type="component" value="Unassembled WGS sequence"/>
</dbReference>
<keyword evidence="4" id="KW-0238">DNA-binding</keyword>
<keyword evidence="3" id="KW-0805">Transcription regulation</keyword>
<evidence type="ECO:0000256" key="4">
    <source>
        <dbReference type="ARBA" id="ARBA00023125"/>
    </source>
</evidence>
<dbReference type="AlphaFoldDB" id="A0A3M5RSA0"/>
<reference evidence="8 9" key="1">
    <citation type="submission" date="2018-08" db="EMBL/GenBank/DDBJ databases">
        <title>Recombination of ecologically and evolutionarily significant loci maintains genetic cohesion in the Pseudomonas syringae species complex.</title>
        <authorList>
            <person name="Dillon M."/>
            <person name="Thakur S."/>
            <person name="Almeida R.N.D."/>
            <person name="Weir B.S."/>
            <person name="Guttman D.S."/>
        </authorList>
    </citation>
    <scope>NUCLEOTIDE SEQUENCE [LARGE SCALE GENOMIC DNA]</scope>
    <source>
        <strain evidence="8 9">ICMP 9829</strain>
    </source>
</reference>
<evidence type="ECO:0000259" key="7">
    <source>
        <dbReference type="Pfam" id="PF03449"/>
    </source>
</evidence>
<dbReference type="SUPFAM" id="SSF46557">
    <property type="entry name" value="GreA transcript cleavage protein, N-terminal domain"/>
    <property type="match status" value="1"/>
</dbReference>
<evidence type="ECO:0000256" key="5">
    <source>
        <dbReference type="ARBA" id="ARBA00023163"/>
    </source>
</evidence>
<comment type="similarity">
    <text evidence="1">Belongs to the GreA/GreB family.</text>
</comment>
<evidence type="ECO:0000313" key="8">
    <source>
        <dbReference type="EMBL" id="RMU11788.1"/>
    </source>
</evidence>
<sequence>MPVELIVAGPENVLSTKIITQGGHEALKKELDYLWREHRPDITQKVAWAASLGDRSENADFAQAPQRNYYFQRTP</sequence>